<dbReference type="GO" id="GO:0051603">
    <property type="term" value="P:proteolysis involved in protein catabolic process"/>
    <property type="evidence" value="ECO:0007669"/>
    <property type="project" value="InterPro"/>
</dbReference>
<dbReference type="CDD" id="cd03765">
    <property type="entry name" value="proteasome_beta_bacterial"/>
    <property type="match status" value="1"/>
</dbReference>
<evidence type="ECO:0000313" key="1">
    <source>
        <dbReference type="EMBL" id="CAM76452.1"/>
    </source>
</evidence>
<name>A4U0P5_9PROT</name>
<dbReference type="InterPro" id="IPR001353">
    <property type="entry name" value="Proteasome_sua/b"/>
</dbReference>
<accession>A4U0P5</accession>
<dbReference type="RefSeq" id="WP_024078736.1">
    <property type="nucleotide sequence ID" value="NZ_CP027527.1"/>
</dbReference>
<organism evidence="1">
    <name type="scientific">Magnetospirillum gryphiswaldense</name>
    <dbReference type="NCBI Taxonomy" id="55518"/>
    <lineage>
        <taxon>Bacteria</taxon>
        <taxon>Pseudomonadati</taxon>
        <taxon>Pseudomonadota</taxon>
        <taxon>Alphaproteobacteria</taxon>
        <taxon>Rhodospirillales</taxon>
        <taxon>Rhodospirillaceae</taxon>
        <taxon>Magnetospirillum</taxon>
    </lineage>
</organism>
<sequence>MTYCLAMSLDQGLVFASDSRTNAGVDHVSTFRKMRVWEKPGDRVLVMLSAGNLAVTQFVSTLLDQGTKSDDPKKNILLAETMFDAARVVGSYVREVHGHDAKHLKEHGADFALSLIFGGQIKGEAPRLFMIYAAGNFIECGEDSPFIQIGETKYGKPILDRVVTRKLDLMPATKCALLSLNSTVRSNLTVGLPIDLLVYHKDEFKVGLHHTIGEDDPYFQKLGQMWGEGLRNLFQVLPDPPWGGEV</sequence>
<dbReference type="EMBL" id="CU459003">
    <property type="protein sequence ID" value="CAM76452.1"/>
    <property type="molecule type" value="Genomic_DNA"/>
</dbReference>
<proteinExistence type="predicted"/>
<reference evidence="1" key="1">
    <citation type="journal article" date="2007" name="J. Bacteriol.">
        <title>Comparative genome analysis of four magnetotactic bacteria reveals a complex set of group-specific genes implicated in magnetosome biomineralization and function.</title>
        <authorList>
            <person name="Richter M."/>
            <person name="Kube M."/>
            <person name="Bazylinski D.A."/>
            <person name="Lombardot T."/>
            <person name="Gloeckner F.O."/>
            <person name="Reinhardt R."/>
            <person name="Schueler D."/>
        </authorList>
    </citation>
    <scope>NUCLEOTIDE SEQUENCE</scope>
    <source>
        <strain evidence="1">MSR-1</strain>
    </source>
</reference>
<dbReference type="InterPro" id="IPR016545">
    <property type="entry name" value="UCP009120_prtse"/>
</dbReference>
<dbReference type="AlphaFoldDB" id="A4U0P5"/>
<dbReference type="Pfam" id="PF00227">
    <property type="entry name" value="Proteasome"/>
    <property type="match status" value="1"/>
</dbReference>
<dbReference type="GO" id="GO:0005839">
    <property type="term" value="C:proteasome core complex"/>
    <property type="evidence" value="ECO:0007669"/>
    <property type="project" value="InterPro"/>
</dbReference>
<dbReference type="InterPro" id="IPR029055">
    <property type="entry name" value="Ntn_hydrolases_N"/>
</dbReference>
<keyword evidence="1" id="KW-0647">Proteasome</keyword>
<keyword evidence="1" id="KW-0645">Protease</keyword>
<protein>
    <submittedName>
        <fullName evidence="1">Proteasome-type protease</fullName>
    </submittedName>
</protein>
<keyword evidence="1" id="KW-0378">Hydrolase</keyword>
<dbReference type="SUPFAM" id="SSF56235">
    <property type="entry name" value="N-terminal nucleophile aminohydrolases (Ntn hydrolases)"/>
    <property type="match status" value="1"/>
</dbReference>
<dbReference type="Gene3D" id="3.60.20.10">
    <property type="entry name" value="Glutamine Phosphoribosylpyrophosphate, subunit 1, domain 1"/>
    <property type="match status" value="1"/>
</dbReference>
<dbReference type="GO" id="GO:0008233">
    <property type="term" value="F:peptidase activity"/>
    <property type="evidence" value="ECO:0007669"/>
    <property type="project" value="UniProtKB-KW"/>
</dbReference>
<gene>
    <name evidence="1" type="ORF">MGR_3179</name>
</gene>
<dbReference type="PIRSF" id="PIRSF009120">
    <property type="entry name" value="UCP009120_prtse"/>
    <property type="match status" value="1"/>
</dbReference>